<dbReference type="AlphaFoldDB" id="A0A1R1X471"/>
<evidence type="ECO:0000313" key="1">
    <source>
        <dbReference type="EMBL" id="OMJ09432.1"/>
    </source>
</evidence>
<keyword evidence="2" id="KW-1185">Reference proteome</keyword>
<accession>A0A1R1X471</accession>
<comment type="caution">
    <text evidence="1">The sequence shown here is derived from an EMBL/GenBank/DDBJ whole genome shotgun (WGS) entry which is preliminary data.</text>
</comment>
<reference evidence="1 2" key="1">
    <citation type="submission" date="2017-01" db="EMBL/GenBank/DDBJ databases">
        <authorList>
            <person name="Mah S.A."/>
            <person name="Swanson W.J."/>
            <person name="Moy G.W."/>
            <person name="Vacquier V.D."/>
        </authorList>
    </citation>
    <scope>NUCLEOTIDE SEQUENCE [LARGE SCALE GENOMIC DNA]</scope>
    <source>
        <strain evidence="1 2">GSMNP</strain>
    </source>
</reference>
<dbReference type="EMBL" id="LSSN01005453">
    <property type="protein sequence ID" value="OMJ09432.1"/>
    <property type="molecule type" value="Genomic_DNA"/>
</dbReference>
<name>A0A1R1X471_9FUNG</name>
<protein>
    <submittedName>
        <fullName evidence="1">Uncharacterized protein</fullName>
    </submittedName>
</protein>
<organism evidence="1 2">
    <name type="scientific">Smittium culicis</name>
    <dbReference type="NCBI Taxonomy" id="133412"/>
    <lineage>
        <taxon>Eukaryota</taxon>
        <taxon>Fungi</taxon>
        <taxon>Fungi incertae sedis</taxon>
        <taxon>Zoopagomycota</taxon>
        <taxon>Kickxellomycotina</taxon>
        <taxon>Harpellomycetes</taxon>
        <taxon>Harpellales</taxon>
        <taxon>Legeriomycetaceae</taxon>
        <taxon>Smittium</taxon>
    </lineage>
</organism>
<sequence length="94" mass="10260">MMQPHILYVSMVHAKLNKAKCPTTGGTIVESIETPYNRASSPQNTCLCYVITDWSGRGCNISGLCLKRSSIFRKEFLDSVANGIILHGGSSRVV</sequence>
<evidence type="ECO:0000313" key="2">
    <source>
        <dbReference type="Proteomes" id="UP000187283"/>
    </source>
</evidence>
<proteinExistence type="predicted"/>
<gene>
    <name evidence="1" type="ORF">AYI70_g10926</name>
</gene>
<dbReference type="Proteomes" id="UP000187283">
    <property type="component" value="Unassembled WGS sequence"/>
</dbReference>